<dbReference type="Gene3D" id="1.10.10.60">
    <property type="entry name" value="Homeodomain-like"/>
    <property type="match status" value="1"/>
</dbReference>
<keyword evidence="7" id="KW-1185">Reference proteome</keyword>
<dbReference type="SUPFAM" id="SSF48498">
    <property type="entry name" value="Tetracyclin repressor-like, C-terminal domain"/>
    <property type="match status" value="1"/>
</dbReference>
<keyword evidence="1" id="KW-0805">Transcription regulation</keyword>
<evidence type="ECO:0000259" key="5">
    <source>
        <dbReference type="PROSITE" id="PS50977"/>
    </source>
</evidence>
<evidence type="ECO:0000313" key="7">
    <source>
        <dbReference type="Proteomes" id="UP000655410"/>
    </source>
</evidence>
<feature type="DNA-binding region" description="H-T-H motif" evidence="4">
    <location>
        <begin position="43"/>
        <end position="62"/>
    </location>
</feature>
<name>A0ABQ2NBP0_9ACTN</name>
<dbReference type="InterPro" id="IPR036271">
    <property type="entry name" value="Tet_transcr_reg_TetR-rel_C_sf"/>
</dbReference>
<dbReference type="SUPFAM" id="SSF46689">
    <property type="entry name" value="Homeodomain-like"/>
    <property type="match status" value="1"/>
</dbReference>
<protein>
    <submittedName>
        <fullName evidence="6">TetR family transcriptional regulator</fullName>
    </submittedName>
</protein>
<dbReference type="PANTHER" id="PTHR30055:SF151">
    <property type="entry name" value="TRANSCRIPTIONAL REGULATORY PROTEIN"/>
    <property type="match status" value="1"/>
</dbReference>
<gene>
    <name evidence="6" type="primary">rifQ</name>
    <name evidence="6" type="ORF">GCM10011584_16640</name>
</gene>
<dbReference type="Proteomes" id="UP000655410">
    <property type="component" value="Unassembled WGS sequence"/>
</dbReference>
<dbReference type="InterPro" id="IPR009057">
    <property type="entry name" value="Homeodomain-like_sf"/>
</dbReference>
<dbReference type="InterPro" id="IPR004111">
    <property type="entry name" value="Repressor_TetR_C"/>
</dbReference>
<evidence type="ECO:0000256" key="2">
    <source>
        <dbReference type="ARBA" id="ARBA00023125"/>
    </source>
</evidence>
<dbReference type="InterPro" id="IPR001647">
    <property type="entry name" value="HTH_TetR"/>
</dbReference>
<evidence type="ECO:0000313" key="6">
    <source>
        <dbReference type="EMBL" id="GGO88791.1"/>
    </source>
</evidence>
<evidence type="ECO:0000256" key="3">
    <source>
        <dbReference type="ARBA" id="ARBA00023163"/>
    </source>
</evidence>
<dbReference type="InterPro" id="IPR050109">
    <property type="entry name" value="HTH-type_TetR-like_transc_reg"/>
</dbReference>
<dbReference type="PANTHER" id="PTHR30055">
    <property type="entry name" value="HTH-TYPE TRANSCRIPTIONAL REGULATOR RUTR"/>
    <property type="match status" value="1"/>
</dbReference>
<keyword evidence="2 4" id="KW-0238">DNA-binding</keyword>
<feature type="domain" description="HTH tetR-type" evidence="5">
    <location>
        <begin position="20"/>
        <end position="80"/>
    </location>
</feature>
<accession>A0ABQ2NBP0</accession>
<dbReference type="PROSITE" id="PS50977">
    <property type="entry name" value="HTH_TETR_2"/>
    <property type="match status" value="1"/>
</dbReference>
<reference evidence="7" key="1">
    <citation type="journal article" date="2019" name="Int. J. Syst. Evol. Microbiol.">
        <title>The Global Catalogue of Microorganisms (GCM) 10K type strain sequencing project: providing services to taxonomists for standard genome sequencing and annotation.</title>
        <authorList>
            <consortium name="The Broad Institute Genomics Platform"/>
            <consortium name="The Broad Institute Genome Sequencing Center for Infectious Disease"/>
            <person name="Wu L."/>
            <person name="Ma J."/>
        </authorList>
    </citation>
    <scope>NUCLEOTIDE SEQUENCE [LARGE SCALE GENOMIC DNA]</scope>
    <source>
        <strain evidence="7">CGMCC 4.7371</strain>
    </source>
</reference>
<organism evidence="6 7">
    <name type="scientific">Nocardioides phosphati</name>
    <dbReference type="NCBI Taxonomy" id="1867775"/>
    <lineage>
        <taxon>Bacteria</taxon>
        <taxon>Bacillati</taxon>
        <taxon>Actinomycetota</taxon>
        <taxon>Actinomycetes</taxon>
        <taxon>Propionibacteriales</taxon>
        <taxon>Nocardioidaceae</taxon>
        <taxon>Nocardioides</taxon>
    </lineage>
</organism>
<dbReference type="Pfam" id="PF02909">
    <property type="entry name" value="TetR_C_1"/>
    <property type="match status" value="1"/>
</dbReference>
<evidence type="ECO:0000256" key="1">
    <source>
        <dbReference type="ARBA" id="ARBA00023015"/>
    </source>
</evidence>
<proteinExistence type="predicted"/>
<dbReference type="RefSeq" id="WP_188783539.1">
    <property type="nucleotide sequence ID" value="NZ_BMNI01000003.1"/>
</dbReference>
<comment type="caution">
    <text evidence="6">The sequence shown here is derived from an EMBL/GenBank/DDBJ whole genome shotgun (WGS) entry which is preliminary data.</text>
</comment>
<keyword evidence="3" id="KW-0804">Transcription</keyword>
<dbReference type="EMBL" id="BMNI01000003">
    <property type="protein sequence ID" value="GGO88791.1"/>
    <property type="molecule type" value="Genomic_DNA"/>
</dbReference>
<sequence length="251" mass="27047">MAPLESTPPTRRRRTSARATHSLEKVVTTAIAMLDRDGIKGLTLRGLAAELGGGLGSVYWYVDGKEELLSLACDTLVGEALVRAAEPSGGQLPEDLRVDDPAIAAAVADLRRTALALFELAAEHRWLATRLHTQGAATDNAIRFWNRLGSALAAMGLTTRQQFHGSTAIIGYIVGVAAEMAAQDVHADPTRSKEEQLDAIAQAWLARDPADFGWIQSIADEFRDHDDDEQFVAGLDLIIGGLVRQALEQRG</sequence>
<dbReference type="Gene3D" id="1.10.357.10">
    <property type="entry name" value="Tetracycline Repressor, domain 2"/>
    <property type="match status" value="1"/>
</dbReference>
<evidence type="ECO:0000256" key="4">
    <source>
        <dbReference type="PROSITE-ProRule" id="PRU00335"/>
    </source>
</evidence>